<keyword evidence="1" id="KW-1133">Transmembrane helix</keyword>
<protein>
    <submittedName>
        <fullName evidence="3">Phosphatase PAP2 family protein</fullName>
    </submittedName>
</protein>
<feature type="domain" description="Phosphatidic acid phosphatase type 2/haloperoxidase" evidence="2">
    <location>
        <begin position="131"/>
        <end position="245"/>
    </location>
</feature>
<accession>A0A5N1IKN2</accession>
<gene>
    <name evidence="3" type="ORF">F0P94_16120</name>
</gene>
<evidence type="ECO:0000313" key="4">
    <source>
        <dbReference type="Proteomes" id="UP000326570"/>
    </source>
</evidence>
<dbReference type="Proteomes" id="UP000326570">
    <property type="component" value="Unassembled WGS sequence"/>
</dbReference>
<keyword evidence="4" id="KW-1185">Reference proteome</keyword>
<dbReference type="RefSeq" id="WP_150904945.1">
    <property type="nucleotide sequence ID" value="NZ_VTWT01000010.1"/>
</dbReference>
<evidence type="ECO:0000313" key="3">
    <source>
        <dbReference type="EMBL" id="KAA9325949.1"/>
    </source>
</evidence>
<evidence type="ECO:0000256" key="1">
    <source>
        <dbReference type="SAM" id="Phobius"/>
    </source>
</evidence>
<dbReference type="SUPFAM" id="SSF48317">
    <property type="entry name" value="Acid phosphatase/Vanadium-dependent haloperoxidase"/>
    <property type="match status" value="1"/>
</dbReference>
<dbReference type="SMART" id="SM00014">
    <property type="entry name" value="acidPPc"/>
    <property type="match status" value="1"/>
</dbReference>
<dbReference type="CDD" id="cd03392">
    <property type="entry name" value="PAP2_like_2"/>
    <property type="match status" value="1"/>
</dbReference>
<feature type="transmembrane region" description="Helical" evidence="1">
    <location>
        <begin position="101"/>
        <end position="123"/>
    </location>
</feature>
<dbReference type="Gene3D" id="1.20.144.10">
    <property type="entry name" value="Phosphatidic acid phosphatase type 2/haloperoxidase"/>
    <property type="match status" value="1"/>
</dbReference>
<dbReference type="Pfam" id="PF01569">
    <property type="entry name" value="PAP2"/>
    <property type="match status" value="1"/>
</dbReference>
<dbReference type="EMBL" id="VTWT01000010">
    <property type="protein sequence ID" value="KAA9325949.1"/>
    <property type="molecule type" value="Genomic_DNA"/>
</dbReference>
<feature type="transmembrane region" description="Helical" evidence="1">
    <location>
        <begin position="46"/>
        <end position="65"/>
    </location>
</feature>
<dbReference type="PANTHER" id="PTHR14969">
    <property type="entry name" value="SPHINGOSINE-1-PHOSPHATE PHOSPHOHYDROLASE"/>
    <property type="match status" value="1"/>
</dbReference>
<feature type="transmembrane region" description="Helical" evidence="1">
    <location>
        <begin position="202"/>
        <end position="222"/>
    </location>
</feature>
<comment type="caution">
    <text evidence="3">The sequence shown here is derived from an EMBL/GenBank/DDBJ whole genome shotgun (WGS) entry which is preliminary data.</text>
</comment>
<keyword evidence="1" id="KW-0472">Membrane</keyword>
<proteinExistence type="predicted"/>
<feature type="transmembrane region" description="Helical" evidence="1">
    <location>
        <begin position="130"/>
        <end position="150"/>
    </location>
</feature>
<sequence length="262" mass="30211">MIFRTPLLFISAKVEAFFRLPFMQKLAVKYPKLFQFISRRFTMHHFFGLPFTLLIGILTFNLALLSDLSEDVVNSKKLQAMDRQVSLWLFQDRTDLTSLTLFYFTWLGSLEGVLVICFLAAGYFIYQKKYFYFVALAISLTGSGLSVYFTKLFFRRERPLELAYYQEHTFSFPSGHATYAVSVFGLLFYLGLLEIKSTAGQIWWILGSLIFILLLGFSRIYLGVHFLTDVVGGYLLGLLWAILAVCVMEFLALRASKVVRKM</sequence>
<dbReference type="PANTHER" id="PTHR14969:SF13">
    <property type="entry name" value="AT30094P"/>
    <property type="match status" value="1"/>
</dbReference>
<organism evidence="3 4">
    <name type="scientific">Adhaeribacter soli</name>
    <dbReference type="NCBI Taxonomy" id="2607655"/>
    <lineage>
        <taxon>Bacteria</taxon>
        <taxon>Pseudomonadati</taxon>
        <taxon>Bacteroidota</taxon>
        <taxon>Cytophagia</taxon>
        <taxon>Cytophagales</taxon>
        <taxon>Hymenobacteraceae</taxon>
        <taxon>Adhaeribacter</taxon>
    </lineage>
</organism>
<reference evidence="3 4" key="1">
    <citation type="submission" date="2019-09" db="EMBL/GenBank/DDBJ databases">
        <title>Genome sequence of Adhaeribacter sp. M2.</title>
        <authorList>
            <person name="Srinivasan S."/>
        </authorList>
    </citation>
    <scope>NUCLEOTIDE SEQUENCE [LARGE SCALE GENOMIC DNA]</scope>
    <source>
        <strain evidence="3 4">M2</strain>
    </source>
</reference>
<evidence type="ECO:0000259" key="2">
    <source>
        <dbReference type="SMART" id="SM00014"/>
    </source>
</evidence>
<dbReference type="InterPro" id="IPR036938">
    <property type="entry name" value="PAP2/HPO_sf"/>
</dbReference>
<feature type="transmembrane region" description="Helical" evidence="1">
    <location>
        <begin position="170"/>
        <end position="190"/>
    </location>
</feature>
<keyword evidence="1" id="KW-0812">Transmembrane</keyword>
<feature type="transmembrane region" description="Helical" evidence="1">
    <location>
        <begin position="234"/>
        <end position="253"/>
    </location>
</feature>
<dbReference type="AlphaFoldDB" id="A0A5N1IKN2"/>
<name>A0A5N1IKN2_9BACT</name>
<dbReference type="InterPro" id="IPR000326">
    <property type="entry name" value="PAP2/HPO"/>
</dbReference>